<evidence type="ECO:0000313" key="3">
    <source>
        <dbReference type="EMBL" id="OCL36882.1"/>
    </source>
</evidence>
<dbReference type="GO" id="GO:0016887">
    <property type="term" value="F:ATP hydrolysis activity"/>
    <property type="evidence" value="ECO:0007669"/>
    <property type="project" value="InterPro"/>
</dbReference>
<comment type="similarity">
    <text evidence="1">Belongs to the ABC transporter superfamily.</text>
</comment>
<accession>A0A1C0ARH7</accession>
<protein>
    <submittedName>
        <fullName evidence="3">Uncharacterized protein</fullName>
    </submittedName>
</protein>
<dbReference type="EMBL" id="MBQD01000005">
    <property type="protein sequence ID" value="OCL36882.1"/>
    <property type="molecule type" value="Genomic_DNA"/>
</dbReference>
<keyword evidence="2" id="KW-0813">Transport</keyword>
<dbReference type="PANTHER" id="PTHR43335">
    <property type="entry name" value="ABC TRANSPORTER, ATP-BINDING PROTEIN"/>
    <property type="match status" value="1"/>
</dbReference>
<gene>
    <name evidence="3" type="ORF">BCR15_13165</name>
</gene>
<dbReference type="PANTHER" id="PTHR43335:SF4">
    <property type="entry name" value="ABC TRANSPORTER, ATP-BINDING PROTEIN"/>
    <property type="match status" value="1"/>
</dbReference>
<dbReference type="SUPFAM" id="SSF52540">
    <property type="entry name" value="P-loop containing nucleoside triphosphate hydrolases"/>
    <property type="match status" value="1"/>
</dbReference>
<dbReference type="InterPro" id="IPR003439">
    <property type="entry name" value="ABC_transporter-like_ATP-bd"/>
</dbReference>
<keyword evidence="4" id="KW-1185">Reference proteome</keyword>
<dbReference type="RefSeq" id="WP_068750081.1">
    <property type="nucleotide sequence ID" value="NZ_LR214441.1"/>
</dbReference>
<reference evidence="4" key="1">
    <citation type="submission" date="2016-07" db="EMBL/GenBank/DDBJ databases">
        <authorList>
            <person name="Florea S."/>
            <person name="Webb J.S."/>
            <person name="Jaromczyk J."/>
            <person name="Schardl C.L."/>
        </authorList>
    </citation>
    <scope>NUCLEOTIDE SEQUENCE [LARGE SCALE GENOMIC DNA]</scope>
    <source>
        <strain evidence="4">IPBSL-7</strain>
    </source>
</reference>
<proteinExistence type="inferred from homology"/>
<sequence length="307" mass="31928">MIDVRDLSTTHGRRPVLDRVSLRVAAGQVTAVVSPVAAEATSLVRAIVGLDRAGTGSALIDGAPYGSLDSPLTAVGTLLAGAPAHPARTARDHLRWMAAGSALPSRRVDDLLEMVGLGSVAGIKVRDFTPALRVRLGVASAMLGDPDHYVLDDPLRHLDGLDALWLRQVLRRLAARGKAVLVTGNSLGRLAAVADRVVVLGHGRIVADEDAAALRAQARPTVVLRAERQGELFDLLRSMGADVTPRLTDDGVSLEVSGLSAQRINEAAVGFGILSMVETDDGLADTLARLAGGAVPRVAALAVGGMR</sequence>
<dbReference type="Gene3D" id="3.40.50.300">
    <property type="entry name" value="P-loop containing nucleotide triphosphate hydrolases"/>
    <property type="match status" value="1"/>
</dbReference>
<dbReference type="Proteomes" id="UP000093501">
    <property type="component" value="Unassembled WGS sequence"/>
</dbReference>
<dbReference type="GO" id="GO:0005524">
    <property type="term" value="F:ATP binding"/>
    <property type="evidence" value="ECO:0007669"/>
    <property type="project" value="InterPro"/>
</dbReference>
<evidence type="ECO:0000256" key="1">
    <source>
        <dbReference type="ARBA" id="ARBA00005417"/>
    </source>
</evidence>
<dbReference type="AlphaFoldDB" id="A0A1C0ARH7"/>
<dbReference type="InterPro" id="IPR027417">
    <property type="entry name" value="P-loop_NTPase"/>
</dbReference>
<dbReference type="PROSITE" id="PS50893">
    <property type="entry name" value="ABC_TRANSPORTER_2"/>
    <property type="match status" value="1"/>
</dbReference>
<evidence type="ECO:0000256" key="2">
    <source>
        <dbReference type="ARBA" id="ARBA00022448"/>
    </source>
</evidence>
<organism evidence="3 4">
    <name type="scientific">Tessaracoccus lapidicaptus</name>
    <dbReference type="NCBI Taxonomy" id="1427523"/>
    <lineage>
        <taxon>Bacteria</taxon>
        <taxon>Bacillati</taxon>
        <taxon>Actinomycetota</taxon>
        <taxon>Actinomycetes</taxon>
        <taxon>Propionibacteriales</taxon>
        <taxon>Propionibacteriaceae</taxon>
        <taxon>Tessaracoccus</taxon>
    </lineage>
</organism>
<evidence type="ECO:0000313" key="4">
    <source>
        <dbReference type="Proteomes" id="UP000093501"/>
    </source>
</evidence>
<dbReference type="Pfam" id="PF00005">
    <property type="entry name" value="ABC_tran"/>
    <property type="match status" value="1"/>
</dbReference>
<comment type="caution">
    <text evidence="3">The sequence shown here is derived from an EMBL/GenBank/DDBJ whole genome shotgun (WGS) entry which is preliminary data.</text>
</comment>
<name>A0A1C0ARH7_9ACTN</name>